<reference evidence="2" key="1">
    <citation type="submission" date="2020-06" db="EMBL/GenBank/DDBJ databases">
        <authorList>
            <person name="Li T."/>
            <person name="Hu X."/>
            <person name="Zhang T."/>
            <person name="Song X."/>
            <person name="Zhang H."/>
            <person name="Dai N."/>
            <person name="Sheng W."/>
            <person name="Hou X."/>
            <person name="Wei L."/>
        </authorList>
    </citation>
    <scope>NUCLEOTIDE SEQUENCE</scope>
    <source>
        <strain evidence="2">KEN1</strain>
        <tissue evidence="2">Leaf</tissue>
    </source>
</reference>
<proteinExistence type="predicted"/>
<comment type="caution">
    <text evidence="2">The sequence shown here is derived from an EMBL/GenBank/DDBJ whole genome shotgun (WGS) entry which is preliminary data.</text>
</comment>
<reference evidence="2" key="2">
    <citation type="journal article" date="2024" name="Plant">
        <title>Genomic evolution and insights into agronomic trait innovations of Sesamum species.</title>
        <authorList>
            <person name="Miao H."/>
            <person name="Wang L."/>
            <person name="Qu L."/>
            <person name="Liu H."/>
            <person name="Sun Y."/>
            <person name="Le M."/>
            <person name="Wang Q."/>
            <person name="Wei S."/>
            <person name="Zheng Y."/>
            <person name="Lin W."/>
            <person name="Duan Y."/>
            <person name="Cao H."/>
            <person name="Xiong S."/>
            <person name="Wang X."/>
            <person name="Wei L."/>
            <person name="Li C."/>
            <person name="Ma Q."/>
            <person name="Ju M."/>
            <person name="Zhao R."/>
            <person name="Li G."/>
            <person name="Mu C."/>
            <person name="Tian Q."/>
            <person name="Mei H."/>
            <person name="Zhang T."/>
            <person name="Gao T."/>
            <person name="Zhang H."/>
        </authorList>
    </citation>
    <scope>NUCLEOTIDE SEQUENCE</scope>
    <source>
        <strain evidence="2">KEN1</strain>
    </source>
</reference>
<accession>A0AAW2X5R0</accession>
<evidence type="ECO:0000313" key="2">
    <source>
        <dbReference type="EMBL" id="KAL0447431.1"/>
    </source>
</evidence>
<dbReference type="AlphaFoldDB" id="A0AAW2X5R0"/>
<keyword evidence="1" id="KW-1133">Transmembrane helix</keyword>
<keyword evidence="1" id="KW-0812">Transmembrane</keyword>
<sequence>MHLVLVVDSSGGQTFSAFDCTTVYLQHKEDTCLSIIAGAATGGFLQMCFLVEYYLLRLRCLDFVVKLSNAPLNIAPVKVSLPHVAGAPGYPIGQIPGLASVNAESTGVGLSPLLSSSSWFAGLFGGWKERGMVE</sequence>
<gene>
    <name evidence="2" type="ORF">Slati_1871000</name>
</gene>
<keyword evidence="1" id="KW-0472">Membrane</keyword>
<dbReference type="EMBL" id="JACGWN010000006">
    <property type="protein sequence ID" value="KAL0447431.1"/>
    <property type="molecule type" value="Genomic_DNA"/>
</dbReference>
<evidence type="ECO:0000256" key="1">
    <source>
        <dbReference type="SAM" id="Phobius"/>
    </source>
</evidence>
<protein>
    <submittedName>
        <fullName evidence="2">Mitochondrial import inner membrane translocase subunit TIM17-2</fullName>
    </submittedName>
</protein>
<feature type="transmembrane region" description="Helical" evidence="1">
    <location>
        <begin position="33"/>
        <end position="56"/>
    </location>
</feature>
<organism evidence="2">
    <name type="scientific">Sesamum latifolium</name>
    <dbReference type="NCBI Taxonomy" id="2727402"/>
    <lineage>
        <taxon>Eukaryota</taxon>
        <taxon>Viridiplantae</taxon>
        <taxon>Streptophyta</taxon>
        <taxon>Embryophyta</taxon>
        <taxon>Tracheophyta</taxon>
        <taxon>Spermatophyta</taxon>
        <taxon>Magnoliopsida</taxon>
        <taxon>eudicotyledons</taxon>
        <taxon>Gunneridae</taxon>
        <taxon>Pentapetalae</taxon>
        <taxon>asterids</taxon>
        <taxon>lamiids</taxon>
        <taxon>Lamiales</taxon>
        <taxon>Pedaliaceae</taxon>
        <taxon>Sesamum</taxon>
    </lineage>
</organism>
<name>A0AAW2X5R0_9LAMI</name>